<name>A0A4Y2P9L3_ARAVE</name>
<dbReference type="AlphaFoldDB" id="A0A4Y2P9L3"/>
<evidence type="ECO:0000313" key="1">
    <source>
        <dbReference type="EMBL" id="GBN48094.1"/>
    </source>
</evidence>
<protein>
    <submittedName>
        <fullName evidence="1">Uncharacterized protein</fullName>
    </submittedName>
</protein>
<proteinExistence type="predicted"/>
<reference evidence="1 2" key="1">
    <citation type="journal article" date="2019" name="Sci. Rep.">
        <title>Orb-weaving spider Araneus ventricosus genome elucidates the spidroin gene catalogue.</title>
        <authorList>
            <person name="Kono N."/>
            <person name="Nakamura H."/>
            <person name="Ohtoshi R."/>
            <person name="Moran D.A.P."/>
            <person name="Shinohara A."/>
            <person name="Yoshida Y."/>
            <person name="Fujiwara M."/>
            <person name="Mori M."/>
            <person name="Tomita M."/>
            <person name="Arakawa K."/>
        </authorList>
    </citation>
    <scope>NUCLEOTIDE SEQUENCE [LARGE SCALE GENOMIC DNA]</scope>
</reference>
<evidence type="ECO:0000313" key="2">
    <source>
        <dbReference type="Proteomes" id="UP000499080"/>
    </source>
</evidence>
<keyword evidence="2" id="KW-1185">Reference proteome</keyword>
<comment type="caution">
    <text evidence="1">The sequence shown here is derived from an EMBL/GenBank/DDBJ whole genome shotgun (WGS) entry which is preliminary data.</text>
</comment>
<organism evidence="1 2">
    <name type="scientific">Araneus ventricosus</name>
    <name type="common">Orbweaver spider</name>
    <name type="synonym">Epeira ventricosa</name>
    <dbReference type="NCBI Taxonomy" id="182803"/>
    <lineage>
        <taxon>Eukaryota</taxon>
        <taxon>Metazoa</taxon>
        <taxon>Ecdysozoa</taxon>
        <taxon>Arthropoda</taxon>
        <taxon>Chelicerata</taxon>
        <taxon>Arachnida</taxon>
        <taxon>Araneae</taxon>
        <taxon>Araneomorphae</taxon>
        <taxon>Entelegynae</taxon>
        <taxon>Araneoidea</taxon>
        <taxon>Araneidae</taxon>
        <taxon>Araneus</taxon>
    </lineage>
</organism>
<sequence>MARIDETGAYGVETNNEDGHKIHYHFSIYGFIYTESLYFTRDHKTMCWDLPNIWKIGVRLQRACSSKNISCHLTVKRIDTSSRKVRVSSTVRFYNVQLQQLDRVLSFPMMEVRSQHEVQRTSDPVLTPIEMSSLLGQELKVRVSLNVTHCHRIGQRYDPVTSLNARMEKIFFPK</sequence>
<dbReference type="Proteomes" id="UP000499080">
    <property type="component" value="Unassembled WGS sequence"/>
</dbReference>
<dbReference type="EMBL" id="BGPR01010808">
    <property type="protein sequence ID" value="GBN48094.1"/>
    <property type="molecule type" value="Genomic_DNA"/>
</dbReference>
<gene>
    <name evidence="1" type="ORF">AVEN_141546_1</name>
</gene>
<accession>A0A4Y2P9L3</accession>